<feature type="transmembrane region" description="Helical" evidence="6">
    <location>
        <begin position="210"/>
        <end position="232"/>
    </location>
</feature>
<feature type="transmembrane region" description="Helical" evidence="6">
    <location>
        <begin position="268"/>
        <end position="292"/>
    </location>
</feature>
<comment type="caution">
    <text evidence="8">The sequence shown here is derived from an EMBL/GenBank/DDBJ whole genome shotgun (WGS) entry which is preliminary data.</text>
</comment>
<dbReference type="Gene3D" id="1.20.1250.20">
    <property type="entry name" value="MFS general substrate transporter like domains"/>
    <property type="match status" value="2"/>
</dbReference>
<keyword evidence="2 6" id="KW-0812">Transmembrane</keyword>
<feature type="transmembrane region" description="Helical" evidence="6">
    <location>
        <begin position="47"/>
        <end position="69"/>
    </location>
</feature>
<feature type="transmembrane region" description="Helical" evidence="6">
    <location>
        <begin position="359"/>
        <end position="382"/>
    </location>
</feature>
<evidence type="ECO:0000256" key="2">
    <source>
        <dbReference type="ARBA" id="ARBA00022692"/>
    </source>
</evidence>
<evidence type="ECO:0000256" key="5">
    <source>
        <dbReference type="SAM" id="MobiDB-lite"/>
    </source>
</evidence>
<dbReference type="InterPro" id="IPR049680">
    <property type="entry name" value="FLVCR1-2_SLC49-like"/>
</dbReference>
<feature type="transmembrane region" description="Helical" evidence="6">
    <location>
        <begin position="112"/>
        <end position="129"/>
    </location>
</feature>
<dbReference type="InterPro" id="IPR011701">
    <property type="entry name" value="MFS"/>
</dbReference>
<dbReference type="SUPFAM" id="SSF103473">
    <property type="entry name" value="MFS general substrate transporter"/>
    <property type="match status" value="1"/>
</dbReference>
<evidence type="ECO:0000256" key="1">
    <source>
        <dbReference type="ARBA" id="ARBA00004141"/>
    </source>
</evidence>
<feature type="transmembrane region" description="Helical" evidence="6">
    <location>
        <begin position="335"/>
        <end position="353"/>
    </location>
</feature>
<keyword evidence="4 6" id="KW-0472">Membrane</keyword>
<reference evidence="8" key="1">
    <citation type="submission" date="2023-07" db="EMBL/GenBank/DDBJ databases">
        <authorList>
            <consortium name="AG Swart"/>
            <person name="Singh M."/>
            <person name="Singh A."/>
            <person name="Seah K."/>
            <person name="Emmerich C."/>
        </authorList>
    </citation>
    <scope>NUCLEOTIDE SEQUENCE</scope>
    <source>
        <strain evidence="8">DP1</strain>
    </source>
</reference>
<dbReference type="PROSITE" id="PS50850">
    <property type="entry name" value="MFS"/>
    <property type="match status" value="1"/>
</dbReference>
<name>A0AAD1UDS3_EUPCR</name>
<feature type="domain" description="Major facilitator superfamily (MFS) profile" evidence="7">
    <location>
        <begin position="47"/>
        <end position="449"/>
    </location>
</feature>
<feature type="transmembrane region" description="Helical" evidence="6">
    <location>
        <begin position="169"/>
        <end position="190"/>
    </location>
</feature>
<gene>
    <name evidence="8" type="ORF">ECRASSUSDP1_LOCUS8253</name>
</gene>
<feature type="compositionally biased region" description="Basic and acidic residues" evidence="5">
    <location>
        <begin position="1"/>
        <end position="15"/>
    </location>
</feature>
<evidence type="ECO:0000256" key="6">
    <source>
        <dbReference type="SAM" id="Phobius"/>
    </source>
</evidence>
<dbReference type="InterPro" id="IPR020846">
    <property type="entry name" value="MFS_dom"/>
</dbReference>
<sequence length="497" mass="54630">MKEKKESEFVLKEEESSNNTSASIPKQEGDRGETSTGFKLYKIRWPICAFFTMSMAASGLAQIGLGPIMTIIQDIYDVKGIMSSLLILPFTIFFIPLIFPANYLIENYGIRIPVYIASLTLVIGAWIRIFVNTSYYFLLAGQCIMALGQPFVLSSPAKLAGVWFGDKERAIATTVGSIATPFGAVIGYLLPLPLISDQDVTPQDHAESTFLRYIIVQSIIITVLGLPVMLFIQNRPPTPPSISAANAIKKKSGGMCKSMKKLVGSIDFIWLVLAFSSIFTIYTVLGAALAPLTASFGYNSQDNSLFGSIYVVGGVVGSFIHAIFLDRFARYKLQYVIIGILNCISFALVVFLIDIKSTPLTTCLLFFMGFAQLPIIGVSYSFCAELTYPINEALSCGFLQLFGSIIATLFTFLATSMISNDQKFLALYILLGLCGVGLLCKLLVREILKKKRAGIRGTIFSFHIGNHHFPNSYLNKTRSDRSDFVPLIDSDDVDRIG</sequence>
<dbReference type="PANTHER" id="PTHR10924:SF6">
    <property type="entry name" value="SOLUTE CARRIER FAMILY 49 MEMBER A3"/>
    <property type="match status" value="1"/>
</dbReference>
<dbReference type="Pfam" id="PF07690">
    <property type="entry name" value="MFS_1"/>
    <property type="match status" value="1"/>
</dbReference>
<keyword evidence="9" id="KW-1185">Reference proteome</keyword>
<evidence type="ECO:0000313" key="8">
    <source>
        <dbReference type="EMBL" id="CAI2366977.1"/>
    </source>
</evidence>
<dbReference type="InterPro" id="IPR036259">
    <property type="entry name" value="MFS_trans_sf"/>
</dbReference>
<dbReference type="GO" id="GO:0022857">
    <property type="term" value="F:transmembrane transporter activity"/>
    <property type="evidence" value="ECO:0007669"/>
    <property type="project" value="InterPro"/>
</dbReference>
<organism evidence="8 9">
    <name type="scientific">Euplotes crassus</name>
    <dbReference type="NCBI Taxonomy" id="5936"/>
    <lineage>
        <taxon>Eukaryota</taxon>
        <taxon>Sar</taxon>
        <taxon>Alveolata</taxon>
        <taxon>Ciliophora</taxon>
        <taxon>Intramacronucleata</taxon>
        <taxon>Spirotrichea</taxon>
        <taxon>Hypotrichia</taxon>
        <taxon>Euplotida</taxon>
        <taxon>Euplotidae</taxon>
        <taxon>Moneuplotes</taxon>
    </lineage>
</organism>
<proteinExistence type="predicted"/>
<feature type="transmembrane region" description="Helical" evidence="6">
    <location>
        <begin position="394"/>
        <end position="418"/>
    </location>
</feature>
<dbReference type="PANTHER" id="PTHR10924">
    <property type="entry name" value="MAJOR FACILITATOR SUPERFAMILY PROTEIN-RELATED"/>
    <property type="match status" value="1"/>
</dbReference>
<feature type="region of interest" description="Disordered" evidence="5">
    <location>
        <begin position="1"/>
        <end position="34"/>
    </location>
</feature>
<evidence type="ECO:0000256" key="3">
    <source>
        <dbReference type="ARBA" id="ARBA00022989"/>
    </source>
</evidence>
<evidence type="ECO:0000313" key="9">
    <source>
        <dbReference type="Proteomes" id="UP001295684"/>
    </source>
</evidence>
<dbReference type="GO" id="GO:0016020">
    <property type="term" value="C:membrane"/>
    <property type="evidence" value="ECO:0007669"/>
    <property type="project" value="UniProtKB-SubCell"/>
</dbReference>
<evidence type="ECO:0000256" key="4">
    <source>
        <dbReference type="ARBA" id="ARBA00023136"/>
    </source>
</evidence>
<feature type="transmembrane region" description="Helical" evidence="6">
    <location>
        <begin position="304"/>
        <end position="323"/>
    </location>
</feature>
<dbReference type="Proteomes" id="UP001295684">
    <property type="component" value="Unassembled WGS sequence"/>
</dbReference>
<dbReference type="AlphaFoldDB" id="A0AAD1UDS3"/>
<accession>A0AAD1UDS3</accession>
<feature type="transmembrane region" description="Helical" evidence="6">
    <location>
        <begin position="81"/>
        <end position="105"/>
    </location>
</feature>
<dbReference type="EMBL" id="CAMPGE010008066">
    <property type="protein sequence ID" value="CAI2366977.1"/>
    <property type="molecule type" value="Genomic_DNA"/>
</dbReference>
<comment type="subcellular location">
    <subcellularLocation>
        <location evidence="1">Membrane</location>
        <topology evidence="1">Multi-pass membrane protein</topology>
    </subcellularLocation>
</comment>
<feature type="transmembrane region" description="Helical" evidence="6">
    <location>
        <begin position="135"/>
        <end position="157"/>
    </location>
</feature>
<feature type="transmembrane region" description="Helical" evidence="6">
    <location>
        <begin position="424"/>
        <end position="444"/>
    </location>
</feature>
<keyword evidence="3 6" id="KW-1133">Transmembrane helix</keyword>
<protein>
    <recommendedName>
        <fullName evidence="7">Major facilitator superfamily (MFS) profile domain-containing protein</fullName>
    </recommendedName>
</protein>
<evidence type="ECO:0000259" key="7">
    <source>
        <dbReference type="PROSITE" id="PS50850"/>
    </source>
</evidence>